<name>A0A396RSH4_9SPHN</name>
<gene>
    <name evidence="1" type="ORF">D1610_07490</name>
</gene>
<dbReference type="Proteomes" id="UP000266693">
    <property type="component" value="Unassembled WGS sequence"/>
</dbReference>
<comment type="caution">
    <text evidence="1">The sequence shown here is derived from an EMBL/GenBank/DDBJ whole genome shotgun (WGS) entry which is preliminary data.</text>
</comment>
<organism evidence="1 2">
    <name type="scientific">Sphingomonas gilva</name>
    <dbReference type="NCBI Taxonomy" id="2305907"/>
    <lineage>
        <taxon>Bacteria</taxon>
        <taxon>Pseudomonadati</taxon>
        <taxon>Pseudomonadota</taxon>
        <taxon>Alphaproteobacteria</taxon>
        <taxon>Sphingomonadales</taxon>
        <taxon>Sphingomonadaceae</taxon>
        <taxon>Sphingomonas</taxon>
    </lineage>
</organism>
<accession>A0A396RSH4</accession>
<dbReference type="AlphaFoldDB" id="A0A396RSH4"/>
<proteinExistence type="predicted"/>
<keyword evidence="2" id="KW-1185">Reference proteome</keyword>
<dbReference type="EMBL" id="QWLV01000002">
    <property type="protein sequence ID" value="RHW18302.1"/>
    <property type="molecule type" value="Genomic_DNA"/>
</dbReference>
<evidence type="ECO:0000313" key="1">
    <source>
        <dbReference type="EMBL" id="RHW18302.1"/>
    </source>
</evidence>
<sequence length="60" mass="6706">MAERFGYVNRDDEMSKIVELDAEEVTEVAGGRRGIVEWFESVFGSGPPPTTDYHWTGVKG</sequence>
<evidence type="ECO:0000313" key="2">
    <source>
        <dbReference type="Proteomes" id="UP000266693"/>
    </source>
</evidence>
<protein>
    <submittedName>
        <fullName evidence="1">Uncharacterized protein</fullName>
    </submittedName>
</protein>
<reference evidence="1 2" key="1">
    <citation type="submission" date="2018-08" db="EMBL/GenBank/DDBJ databases">
        <title>The multiple taxonomic identification of Sphingomonas gilva.</title>
        <authorList>
            <person name="Zhu D."/>
            <person name="Zheng S."/>
        </authorList>
    </citation>
    <scope>NUCLEOTIDE SEQUENCE [LARGE SCALE GENOMIC DNA]</scope>
    <source>
        <strain evidence="1 2">ZDH117</strain>
    </source>
</reference>